<evidence type="ECO:0000256" key="1">
    <source>
        <dbReference type="ARBA" id="ARBA00003534"/>
    </source>
</evidence>
<dbReference type="GO" id="GO:0071555">
    <property type="term" value="P:cell wall organization"/>
    <property type="evidence" value="ECO:0007669"/>
    <property type="project" value="UniProtKB-KW"/>
</dbReference>
<proteinExistence type="inferred from homology"/>
<evidence type="ECO:0000256" key="5">
    <source>
        <dbReference type="ARBA" id="ARBA00023316"/>
    </source>
</evidence>
<comment type="subcellular location">
    <subcellularLocation>
        <location evidence="2 6">Secreted</location>
        <location evidence="2 6">Cell wall</location>
    </subcellularLocation>
</comment>
<evidence type="ECO:0000313" key="8">
    <source>
        <dbReference type="EMBL" id="KAK1359046.1"/>
    </source>
</evidence>
<dbReference type="GO" id="GO:0005737">
    <property type="term" value="C:cytoplasm"/>
    <property type="evidence" value="ECO:0007669"/>
    <property type="project" value="TreeGrafter"/>
</dbReference>
<dbReference type="GO" id="GO:0003724">
    <property type="term" value="F:RNA helicase activity"/>
    <property type="evidence" value="ECO:0007669"/>
    <property type="project" value="TreeGrafter"/>
</dbReference>
<evidence type="ECO:0000256" key="4">
    <source>
        <dbReference type="ARBA" id="ARBA00022512"/>
    </source>
</evidence>
<dbReference type="Pfam" id="PF03283">
    <property type="entry name" value="PAE"/>
    <property type="match status" value="1"/>
</dbReference>
<comment type="caution">
    <text evidence="8">The sequence shown here is derived from an EMBL/GenBank/DDBJ whole genome shotgun (WGS) entry which is preliminary data.</text>
</comment>
<name>A0AAD8H264_9APIA</name>
<reference evidence="8" key="1">
    <citation type="submission" date="2023-02" db="EMBL/GenBank/DDBJ databases">
        <title>Genome of toxic invasive species Heracleum sosnowskyi carries increased number of genes despite the absence of recent whole-genome duplications.</title>
        <authorList>
            <person name="Schelkunov M."/>
            <person name="Shtratnikova V."/>
            <person name="Makarenko M."/>
            <person name="Klepikova A."/>
            <person name="Omelchenko D."/>
            <person name="Novikova G."/>
            <person name="Obukhova E."/>
            <person name="Bogdanov V."/>
            <person name="Penin A."/>
            <person name="Logacheva M."/>
        </authorList>
    </citation>
    <scope>NUCLEOTIDE SEQUENCE</scope>
    <source>
        <strain evidence="8">Hsosn_3</strain>
        <tissue evidence="8">Leaf</tissue>
    </source>
</reference>
<feature type="domain" description="DNA2/NAM7 helicase-like C-terminal" evidence="7">
    <location>
        <begin position="10"/>
        <end position="79"/>
    </location>
</feature>
<protein>
    <recommendedName>
        <fullName evidence="6">Pectin acetylesterase</fullName>
        <ecNumber evidence="6">3.1.1.-</ecNumber>
    </recommendedName>
</protein>
<dbReference type="GO" id="GO:0016787">
    <property type="term" value="F:hydrolase activity"/>
    <property type="evidence" value="ECO:0007669"/>
    <property type="project" value="UniProtKB-KW"/>
</dbReference>
<keyword evidence="9" id="KW-1185">Reference proteome</keyword>
<dbReference type="PANTHER" id="PTHR10887">
    <property type="entry name" value="DNA2/NAM7 HELICASE FAMILY"/>
    <property type="match status" value="1"/>
</dbReference>
<dbReference type="GO" id="GO:0000184">
    <property type="term" value="P:nuclear-transcribed mRNA catabolic process, nonsense-mediated decay"/>
    <property type="evidence" value="ECO:0007669"/>
    <property type="project" value="TreeGrafter"/>
</dbReference>
<dbReference type="EMBL" id="JAUIZM010000010">
    <property type="protein sequence ID" value="KAK1359046.1"/>
    <property type="molecule type" value="Genomic_DNA"/>
</dbReference>
<dbReference type="InterPro" id="IPR045055">
    <property type="entry name" value="DNA2/NAM7-like"/>
</dbReference>
<dbReference type="SUPFAM" id="SSF52540">
    <property type="entry name" value="P-loop containing nucleoside triphosphate hydrolases"/>
    <property type="match status" value="1"/>
</dbReference>
<evidence type="ECO:0000256" key="3">
    <source>
        <dbReference type="ARBA" id="ARBA00005784"/>
    </source>
</evidence>
<keyword evidence="4 6" id="KW-0134">Cell wall</keyword>
<keyword evidence="6" id="KW-0964">Secreted</keyword>
<dbReference type="Proteomes" id="UP001237642">
    <property type="component" value="Unassembled WGS sequence"/>
</dbReference>
<dbReference type="Gene3D" id="3.40.50.300">
    <property type="entry name" value="P-loop containing nucleotide triphosphate hydrolases"/>
    <property type="match status" value="1"/>
</dbReference>
<keyword evidence="6" id="KW-0378">Hydrolase</keyword>
<dbReference type="AlphaFoldDB" id="A0AAD8H264"/>
<dbReference type="InterPro" id="IPR004963">
    <property type="entry name" value="PAE/NOTUM"/>
</dbReference>
<gene>
    <name evidence="8" type="ORF">POM88_043520</name>
</gene>
<dbReference type="InterPro" id="IPR041679">
    <property type="entry name" value="DNA2/NAM7-like_C"/>
</dbReference>
<comment type="function">
    <text evidence="1 6">Hydrolyzes acetyl esters in homogalacturonan regions of pectin. In type I primary cell wall, galacturonic acid residues of pectin can be acetylated at the O-2 and O-3 positions. Decreasing the degree of acetylation of pectin gels in vitro alters their physical properties.</text>
</comment>
<evidence type="ECO:0000259" key="7">
    <source>
        <dbReference type="Pfam" id="PF13087"/>
    </source>
</evidence>
<dbReference type="InterPro" id="IPR027417">
    <property type="entry name" value="P-loop_NTPase"/>
</dbReference>
<sequence length="167" mass="18814">MCKKAARAGLAQSLFERLVLLGVKPIRLQVQYHMHPSLSEFPSNSFYEGTLQNGVTINERQSTCIDFPWPVPDRPMFFYVQIHIYLTLFTGQFHNILIDVLQGFRHEMLNALRLFMDSCLGGLFINSCFAHCQSESEDTWSGADSPGVNNKTIAEAVGDWSVTFCSG</sequence>
<keyword evidence="5 6" id="KW-0961">Cell wall biogenesis/degradation</keyword>
<comment type="similarity">
    <text evidence="3 6">Belongs to the pectinacetylesterase family.</text>
</comment>
<dbReference type="EC" id="3.1.1.-" evidence="6"/>
<reference evidence="8" key="2">
    <citation type="submission" date="2023-05" db="EMBL/GenBank/DDBJ databases">
        <authorList>
            <person name="Schelkunov M.I."/>
        </authorList>
    </citation>
    <scope>NUCLEOTIDE SEQUENCE</scope>
    <source>
        <strain evidence="8">Hsosn_3</strain>
        <tissue evidence="8">Leaf</tissue>
    </source>
</reference>
<dbReference type="Pfam" id="PF13087">
    <property type="entry name" value="AAA_12"/>
    <property type="match status" value="1"/>
</dbReference>
<evidence type="ECO:0000256" key="2">
    <source>
        <dbReference type="ARBA" id="ARBA00004191"/>
    </source>
</evidence>
<evidence type="ECO:0000256" key="6">
    <source>
        <dbReference type="RuleBase" id="RU363114"/>
    </source>
</evidence>
<organism evidence="8 9">
    <name type="scientific">Heracleum sosnowskyi</name>
    <dbReference type="NCBI Taxonomy" id="360622"/>
    <lineage>
        <taxon>Eukaryota</taxon>
        <taxon>Viridiplantae</taxon>
        <taxon>Streptophyta</taxon>
        <taxon>Embryophyta</taxon>
        <taxon>Tracheophyta</taxon>
        <taxon>Spermatophyta</taxon>
        <taxon>Magnoliopsida</taxon>
        <taxon>eudicotyledons</taxon>
        <taxon>Gunneridae</taxon>
        <taxon>Pentapetalae</taxon>
        <taxon>asterids</taxon>
        <taxon>campanulids</taxon>
        <taxon>Apiales</taxon>
        <taxon>Apiaceae</taxon>
        <taxon>Apioideae</taxon>
        <taxon>apioid superclade</taxon>
        <taxon>Tordylieae</taxon>
        <taxon>Tordyliinae</taxon>
        <taxon>Heracleum</taxon>
    </lineage>
</organism>
<evidence type="ECO:0000313" key="9">
    <source>
        <dbReference type="Proteomes" id="UP001237642"/>
    </source>
</evidence>
<dbReference type="PANTHER" id="PTHR10887:SF364">
    <property type="entry name" value="REGULATOR OF NONSENSE TRANSCRIPTS 1"/>
    <property type="match status" value="1"/>
</dbReference>
<accession>A0AAD8H264</accession>